<keyword evidence="12 16" id="KW-0830">Ubiquinone</keyword>
<evidence type="ECO:0000256" key="8">
    <source>
        <dbReference type="ARBA" id="ARBA00022967"/>
    </source>
</evidence>
<keyword evidence="11 16" id="KW-0520">NAD</keyword>
<feature type="transmembrane region" description="Helical" evidence="16">
    <location>
        <begin position="144"/>
        <end position="165"/>
    </location>
</feature>
<keyword evidence="7 16" id="KW-0812">Transmembrane</keyword>
<feature type="domain" description="NADH:quinone oxidoreductase/Mrp antiporter transmembrane" evidence="17">
    <location>
        <begin position="106"/>
        <end position="395"/>
    </location>
</feature>
<evidence type="ECO:0000256" key="9">
    <source>
        <dbReference type="ARBA" id="ARBA00022982"/>
    </source>
</evidence>
<feature type="transmembrane region" description="Helical" evidence="16">
    <location>
        <begin position="56"/>
        <end position="74"/>
    </location>
</feature>
<evidence type="ECO:0000256" key="15">
    <source>
        <dbReference type="ARBA" id="ARBA00049551"/>
    </source>
</evidence>
<evidence type="ECO:0000256" key="12">
    <source>
        <dbReference type="ARBA" id="ARBA00023075"/>
    </source>
</evidence>
<dbReference type="InterPro" id="IPR001750">
    <property type="entry name" value="ND/Mrp_TM"/>
</dbReference>
<comment type="catalytic activity">
    <reaction evidence="15 16">
        <text>a ubiquinone + NADH + 5 H(+)(in) = a ubiquinol + NAD(+) + 4 H(+)(out)</text>
        <dbReference type="Rhea" id="RHEA:29091"/>
        <dbReference type="Rhea" id="RHEA-COMP:9565"/>
        <dbReference type="Rhea" id="RHEA-COMP:9566"/>
        <dbReference type="ChEBI" id="CHEBI:15378"/>
        <dbReference type="ChEBI" id="CHEBI:16389"/>
        <dbReference type="ChEBI" id="CHEBI:17976"/>
        <dbReference type="ChEBI" id="CHEBI:57540"/>
        <dbReference type="ChEBI" id="CHEBI:57945"/>
        <dbReference type="EC" id="7.1.1.2"/>
    </reaction>
</comment>
<feature type="transmembrane region" description="Helical" evidence="16">
    <location>
        <begin position="110"/>
        <end position="132"/>
    </location>
</feature>
<evidence type="ECO:0000256" key="3">
    <source>
        <dbReference type="ARBA" id="ARBA00012944"/>
    </source>
</evidence>
<keyword evidence="10 16" id="KW-1133">Transmembrane helix</keyword>
<reference evidence="19" key="1">
    <citation type="journal article" date="2021" name="Commun. Biol.">
        <title>Phylogenomics illuminates the evolution of bobtail and bottletail squid (order Sepiolida).</title>
        <authorList>
            <person name="Sanchez G."/>
            <person name="Fernandez-Alvarez F.A."/>
            <person name="Taite M."/>
            <person name="Sugimoto C."/>
            <person name="Jolly J."/>
            <person name="Simakov O."/>
            <person name="Marletaz F."/>
            <person name="Allcock L."/>
            <person name="Rokhsar D.S."/>
        </authorList>
    </citation>
    <scope>NUCLEOTIDE SEQUENCE</scope>
</reference>
<dbReference type="InterPro" id="IPR003918">
    <property type="entry name" value="NADH_UbQ_OxRdtase"/>
</dbReference>
<dbReference type="EC" id="7.1.1.2" evidence="3 16"/>
<evidence type="ECO:0000256" key="6">
    <source>
        <dbReference type="ARBA" id="ARBA00022660"/>
    </source>
</evidence>
<evidence type="ECO:0000256" key="10">
    <source>
        <dbReference type="ARBA" id="ARBA00022989"/>
    </source>
</evidence>
<name>A0A8F5CEN0_9MOLL</name>
<evidence type="ECO:0000256" key="14">
    <source>
        <dbReference type="ARBA" id="ARBA00023136"/>
    </source>
</evidence>
<feature type="transmembrane region" description="Helical" evidence="16">
    <location>
        <begin position="306"/>
        <end position="324"/>
    </location>
</feature>
<organism evidence="19">
    <name type="scientific">Stoloteuthis sp. GS-2021</name>
    <dbReference type="NCBI Taxonomy" id="2800811"/>
    <lineage>
        <taxon>Eukaryota</taxon>
        <taxon>Metazoa</taxon>
        <taxon>Spiralia</taxon>
        <taxon>Lophotrochozoa</taxon>
        <taxon>Mollusca</taxon>
        <taxon>Cephalopoda</taxon>
        <taxon>Coleoidea</taxon>
        <taxon>Decapodiformes</taxon>
        <taxon>Sepiida</taxon>
        <taxon>Sepiolidae</taxon>
        <taxon>Heteroteuthidinae</taxon>
        <taxon>Stoloteuthis</taxon>
    </lineage>
</organism>
<protein>
    <recommendedName>
        <fullName evidence="4 16">NADH-ubiquinone oxidoreductase chain 4</fullName>
        <ecNumber evidence="3 16">7.1.1.2</ecNumber>
    </recommendedName>
</protein>
<evidence type="ECO:0000256" key="13">
    <source>
        <dbReference type="ARBA" id="ARBA00023128"/>
    </source>
</evidence>
<dbReference type="PANTHER" id="PTHR43507:SF20">
    <property type="entry name" value="NADH-UBIQUINONE OXIDOREDUCTASE CHAIN 4"/>
    <property type="match status" value="1"/>
</dbReference>
<dbReference type="GO" id="GO:0042773">
    <property type="term" value="P:ATP synthesis coupled electron transport"/>
    <property type="evidence" value="ECO:0007669"/>
    <property type="project" value="InterPro"/>
</dbReference>
<evidence type="ECO:0000313" key="19">
    <source>
        <dbReference type="EMBL" id="QXJ42304.1"/>
    </source>
</evidence>
<feature type="transmembrane region" description="Helical" evidence="16">
    <location>
        <begin position="279"/>
        <end position="300"/>
    </location>
</feature>
<keyword evidence="8" id="KW-1278">Translocase</keyword>
<comment type="subcellular location">
    <subcellularLocation>
        <location evidence="1 16">Mitochondrion membrane</location>
        <topology evidence="1 16">Multi-pass membrane protein</topology>
    </subcellularLocation>
</comment>
<feature type="transmembrane region" description="Helical" evidence="16">
    <location>
        <begin position="250"/>
        <end position="272"/>
    </location>
</feature>
<comment type="function">
    <text evidence="16">Core subunit of the mitochondrial membrane respiratory chain NADH dehydrogenase (Complex I) which catalyzes electron transfer from NADH through the respiratory chain, using ubiquinone as an electron acceptor. Essential for the catalytic activity and assembly of complex I.</text>
</comment>
<feature type="transmembrane region" description="Helical" evidence="16">
    <location>
        <begin position="86"/>
        <end position="104"/>
    </location>
</feature>
<evidence type="ECO:0000259" key="18">
    <source>
        <dbReference type="Pfam" id="PF01059"/>
    </source>
</evidence>
<gene>
    <name evidence="19" type="primary">ND4</name>
</gene>
<geneLocation type="mitochondrion" evidence="19"/>
<evidence type="ECO:0000256" key="7">
    <source>
        <dbReference type="ARBA" id="ARBA00022692"/>
    </source>
</evidence>
<keyword evidence="9 16" id="KW-0249">Electron transport</keyword>
<feature type="transmembrane region" description="Helical" evidence="16">
    <location>
        <begin position="381"/>
        <end position="407"/>
    </location>
</feature>
<dbReference type="GO" id="GO:0003954">
    <property type="term" value="F:NADH dehydrogenase activity"/>
    <property type="evidence" value="ECO:0007669"/>
    <property type="project" value="TreeGrafter"/>
</dbReference>
<dbReference type="Pfam" id="PF00361">
    <property type="entry name" value="Proton_antipo_M"/>
    <property type="match status" value="1"/>
</dbReference>
<dbReference type="PRINTS" id="PR01437">
    <property type="entry name" value="NUOXDRDTASE4"/>
</dbReference>
<dbReference type="InterPro" id="IPR000260">
    <property type="entry name" value="NADH4_N"/>
</dbReference>
<dbReference type="GO" id="GO:0031966">
    <property type="term" value="C:mitochondrial membrane"/>
    <property type="evidence" value="ECO:0007669"/>
    <property type="project" value="UniProtKB-SubCell"/>
</dbReference>
<evidence type="ECO:0000256" key="16">
    <source>
        <dbReference type="RuleBase" id="RU003297"/>
    </source>
</evidence>
<sequence>MMSIVFSFLGLLLLNFSFFWEIRFWWLMLMSFFSLKFLNSEVWGIVCMNYIYYDNMSGILVNLTFWISGLMMLASNNSIKFMNNKSLNFSFVIIILCLLVVLFFTSSHIMYFYIFFEVSLIPTLMLIIGWGYQPERLQAGMYMMMYTITASLPLLISLIMLSYLYNSFNMVLIQYLNCLGVLFNMNILWFLGIMGAFLVKLPMFSVHLWLPKAHVEAPIAGSMILAGVLLKLGGYGILRLLSVFFLNDVFVSSILIILCLWGGVITAIICVGQSDVKSLIAYSSVGHMGIMLVGSLSKFMWGWEGAMLMMVSHGFCSSGLFCLANMLYEKFKSRSLYLYGGLLNMNSIMCLWWFLFCIGNMGAPPSINLISEVMLFCSMYMYSSLLVVIILVMVFLGGLYNLIMFISTQHGKVMNYMNSNIISNSSEYLLLFLHFYPMLFFILNIGYLNKIFLF</sequence>
<dbReference type="GO" id="GO:0048039">
    <property type="term" value="F:ubiquinone binding"/>
    <property type="evidence" value="ECO:0007669"/>
    <property type="project" value="TreeGrafter"/>
</dbReference>
<proteinExistence type="inferred from homology"/>
<keyword evidence="6 16" id="KW-0679">Respiratory chain</keyword>
<accession>A0A8F5CEN0</accession>
<dbReference type="GO" id="GO:0015990">
    <property type="term" value="P:electron transport coupled proton transport"/>
    <property type="evidence" value="ECO:0007669"/>
    <property type="project" value="TreeGrafter"/>
</dbReference>
<feature type="transmembrane region" description="Helical" evidence="16">
    <location>
        <begin position="219"/>
        <end position="238"/>
    </location>
</feature>
<feature type="transmembrane region" description="Helical" evidence="16">
    <location>
        <begin position="171"/>
        <end position="199"/>
    </location>
</feature>
<evidence type="ECO:0000256" key="11">
    <source>
        <dbReference type="ARBA" id="ARBA00023027"/>
    </source>
</evidence>
<evidence type="ECO:0000259" key="17">
    <source>
        <dbReference type="Pfam" id="PF00361"/>
    </source>
</evidence>
<comment type="similarity">
    <text evidence="2 16">Belongs to the complex I subunit 4 family.</text>
</comment>
<dbReference type="AlphaFoldDB" id="A0A8F5CEN0"/>
<evidence type="ECO:0000256" key="2">
    <source>
        <dbReference type="ARBA" id="ARBA00009025"/>
    </source>
</evidence>
<dbReference type="EMBL" id="MW478844">
    <property type="protein sequence ID" value="QXJ42304.1"/>
    <property type="molecule type" value="Genomic_DNA"/>
</dbReference>
<feature type="domain" description="NADH:ubiquinone oxidoreductase chain 4 N-terminal" evidence="18">
    <location>
        <begin position="1"/>
        <end position="102"/>
    </location>
</feature>
<dbReference type="PANTHER" id="PTHR43507">
    <property type="entry name" value="NADH-UBIQUINONE OXIDOREDUCTASE CHAIN 4"/>
    <property type="match status" value="1"/>
</dbReference>
<dbReference type="GO" id="GO:0008137">
    <property type="term" value="F:NADH dehydrogenase (ubiquinone) activity"/>
    <property type="evidence" value="ECO:0007669"/>
    <property type="project" value="UniProtKB-UniRule"/>
</dbReference>
<dbReference type="Pfam" id="PF01059">
    <property type="entry name" value="Oxidored_q5_N"/>
    <property type="match status" value="1"/>
</dbReference>
<evidence type="ECO:0000256" key="1">
    <source>
        <dbReference type="ARBA" id="ARBA00004225"/>
    </source>
</evidence>
<keyword evidence="14 16" id="KW-0472">Membrane</keyword>
<feature type="transmembrane region" description="Helical" evidence="16">
    <location>
        <begin position="428"/>
        <end position="448"/>
    </location>
</feature>
<keyword evidence="13 16" id="KW-0496">Mitochondrion</keyword>
<keyword evidence="5 16" id="KW-0813">Transport</keyword>
<evidence type="ECO:0000256" key="5">
    <source>
        <dbReference type="ARBA" id="ARBA00022448"/>
    </source>
</evidence>
<evidence type="ECO:0000256" key="4">
    <source>
        <dbReference type="ARBA" id="ARBA00021006"/>
    </source>
</evidence>
<feature type="transmembrane region" description="Helical" evidence="16">
    <location>
        <begin position="336"/>
        <end position="361"/>
    </location>
</feature>